<sequence length="336" mass="36244">MPATLVVGGLPVTVYGLDHLTRPQPGQTATKPVAVAFLLHGRGQRSDDKLMVRFADRLVQYSHDQATTVKDLVVVTFDQRNHGHRLVAKDRQLGWLEGGKRRHQERLDAGLEPHDLDNPSHAADMMAMQVGTARDVSFLVDFLPAALFPNDERTVADWYCAGISLGGHATWLALAHDPRISLGVPIIGSPSTHILLSHRASNLPPPAGPLPLAPPYFPASLVALFAREDPANVELERWDGRSVLVLSGEDDQLVNYVHGGTEAFVARLENEAKRCKVEAWVQPKTGHACTPEMIERTCEFICREGLAAPVAASARGGIEAAQGAPAAAATAARGKM</sequence>
<dbReference type="SUPFAM" id="SSF53474">
    <property type="entry name" value="alpha/beta-Hydrolases"/>
    <property type="match status" value="1"/>
</dbReference>
<protein>
    <recommendedName>
        <fullName evidence="3">Peptidase S9 prolyl oligopeptidase catalytic domain-containing protein</fullName>
    </recommendedName>
</protein>
<dbReference type="PANTHER" id="PTHR47381">
    <property type="entry name" value="ALPHA/BETA-HYDROLASES SUPERFAMILY PROTEIN"/>
    <property type="match status" value="1"/>
</dbReference>
<dbReference type="OMA" id="APVTCLW"/>
<proteinExistence type="predicted"/>
<evidence type="ECO:0008006" key="3">
    <source>
        <dbReference type="Google" id="ProtNLM"/>
    </source>
</evidence>
<dbReference type="RefSeq" id="XP_018269181.1">
    <property type="nucleotide sequence ID" value="XM_018417807.1"/>
</dbReference>
<dbReference type="AlphaFoldDB" id="A0A0P9H046"/>
<dbReference type="Gene3D" id="3.40.50.1820">
    <property type="entry name" value="alpha/beta hydrolase"/>
    <property type="match status" value="1"/>
</dbReference>
<dbReference type="STRING" id="578459.A0A0P9H046"/>
<dbReference type="InterPro" id="IPR029058">
    <property type="entry name" value="AB_hydrolase_fold"/>
</dbReference>
<dbReference type="OrthoDB" id="2152248at2759"/>
<name>A0A0P9H046_RHOGW</name>
<evidence type="ECO:0000313" key="1">
    <source>
        <dbReference type="EMBL" id="KPV73132.1"/>
    </source>
</evidence>
<dbReference type="Proteomes" id="UP000053890">
    <property type="component" value="Unassembled WGS sequence"/>
</dbReference>
<dbReference type="PANTHER" id="PTHR47381:SF3">
    <property type="entry name" value="ALPHA_BETA-HYDROLASES SUPERFAMILY PROTEIN"/>
    <property type="match status" value="1"/>
</dbReference>
<keyword evidence="2" id="KW-1185">Reference proteome</keyword>
<organism evidence="1 2">
    <name type="scientific">Rhodotorula graminis (strain WP1)</name>
    <dbReference type="NCBI Taxonomy" id="578459"/>
    <lineage>
        <taxon>Eukaryota</taxon>
        <taxon>Fungi</taxon>
        <taxon>Dikarya</taxon>
        <taxon>Basidiomycota</taxon>
        <taxon>Pucciniomycotina</taxon>
        <taxon>Microbotryomycetes</taxon>
        <taxon>Sporidiobolales</taxon>
        <taxon>Sporidiobolaceae</taxon>
        <taxon>Rhodotorula</taxon>
    </lineage>
</organism>
<dbReference type="EMBL" id="KQ474084">
    <property type="protein sequence ID" value="KPV73132.1"/>
    <property type="molecule type" value="Genomic_DNA"/>
</dbReference>
<reference evidence="1 2" key="1">
    <citation type="journal article" date="2015" name="Front. Microbiol.">
        <title>Genome sequence of the plant growth promoting endophytic yeast Rhodotorula graminis WP1.</title>
        <authorList>
            <person name="Firrincieli A."/>
            <person name="Otillar R."/>
            <person name="Salamov A."/>
            <person name="Schmutz J."/>
            <person name="Khan Z."/>
            <person name="Redman R.S."/>
            <person name="Fleck N.D."/>
            <person name="Lindquist E."/>
            <person name="Grigoriev I.V."/>
            <person name="Doty S.L."/>
        </authorList>
    </citation>
    <scope>NUCLEOTIDE SEQUENCE [LARGE SCALE GENOMIC DNA]</scope>
    <source>
        <strain evidence="1 2">WP1</strain>
    </source>
</reference>
<gene>
    <name evidence="1" type="ORF">RHOBADRAFT_55354</name>
</gene>
<dbReference type="GeneID" id="28978255"/>
<evidence type="ECO:0000313" key="2">
    <source>
        <dbReference type="Proteomes" id="UP000053890"/>
    </source>
</evidence>
<accession>A0A0P9H046</accession>